<gene>
    <name evidence="5" type="ORF">ACFPOG_12525</name>
</gene>
<dbReference type="PANTHER" id="PTHR43708">
    <property type="entry name" value="CONSERVED EXPRESSED OXIDOREDUCTASE (EUROFUNG)"/>
    <property type="match status" value="1"/>
</dbReference>
<protein>
    <submittedName>
        <fullName evidence="5">Gfo/Idh/MocA family protein</fullName>
    </submittedName>
</protein>
<dbReference type="PANTHER" id="PTHR43708:SF5">
    <property type="entry name" value="CONSERVED EXPRESSED OXIDOREDUCTASE (EUROFUNG)-RELATED"/>
    <property type="match status" value="1"/>
</dbReference>
<organism evidence="5 6">
    <name type="scientific">Paenibacillus aestuarii</name>
    <dbReference type="NCBI Taxonomy" id="516965"/>
    <lineage>
        <taxon>Bacteria</taxon>
        <taxon>Bacillati</taxon>
        <taxon>Bacillota</taxon>
        <taxon>Bacilli</taxon>
        <taxon>Bacillales</taxon>
        <taxon>Paenibacillaceae</taxon>
        <taxon>Paenibacillus</taxon>
    </lineage>
</organism>
<accession>A0ABW0K777</accession>
<dbReference type="InterPro" id="IPR051317">
    <property type="entry name" value="Gfo/Idh/MocA_oxidoreduct"/>
</dbReference>
<evidence type="ECO:0000256" key="1">
    <source>
        <dbReference type="ARBA" id="ARBA00010928"/>
    </source>
</evidence>
<dbReference type="Pfam" id="PF22725">
    <property type="entry name" value="GFO_IDH_MocA_C3"/>
    <property type="match status" value="1"/>
</dbReference>
<dbReference type="RefSeq" id="WP_377524672.1">
    <property type="nucleotide sequence ID" value="NZ_JBHSMJ010000017.1"/>
</dbReference>
<dbReference type="SUPFAM" id="SSF51735">
    <property type="entry name" value="NAD(P)-binding Rossmann-fold domains"/>
    <property type="match status" value="1"/>
</dbReference>
<dbReference type="Proteomes" id="UP001596044">
    <property type="component" value="Unassembled WGS sequence"/>
</dbReference>
<keyword evidence="2" id="KW-0560">Oxidoreductase</keyword>
<comment type="caution">
    <text evidence="5">The sequence shown here is derived from an EMBL/GenBank/DDBJ whole genome shotgun (WGS) entry which is preliminary data.</text>
</comment>
<feature type="domain" description="Gfo/Idh/MocA-like oxidoreductase N-terminal" evidence="3">
    <location>
        <begin position="8"/>
        <end position="124"/>
    </location>
</feature>
<evidence type="ECO:0000256" key="2">
    <source>
        <dbReference type="ARBA" id="ARBA00023002"/>
    </source>
</evidence>
<evidence type="ECO:0000313" key="5">
    <source>
        <dbReference type="EMBL" id="MFC5449089.1"/>
    </source>
</evidence>
<name>A0ABW0K777_9BACL</name>
<feature type="domain" description="GFO/IDH/MocA-like oxidoreductase" evidence="4">
    <location>
        <begin position="134"/>
        <end position="253"/>
    </location>
</feature>
<evidence type="ECO:0000313" key="6">
    <source>
        <dbReference type="Proteomes" id="UP001596044"/>
    </source>
</evidence>
<comment type="similarity">
    <text evidence="1">Belongs to the Gfo/Idh/MocA family.</text>
</comment>
<dbReference type="InterPro" id="IPR000683">
    <property type="entry name" value="Gfo/Idh/MocA-like_OxRdtase_N"/>
</dbReference>
<proteinExistence type="inferred from homology"/>
<evidence type="ECO:0000259" key="4">
    <source>
        <dbReference type="Pfam" id="PF22725"/>
    </source>
</evidence>
<dbReference type="Gene3D" id="3.30.360.10">
    <property type="entry name" value="Dihydrodipicolinate Reductase, domain 2"/>
    <property type="match status" value="1"/>
</dbReference>
<dbReference type="SUPFAM" id="SSF55347">
    <property type="entry name" value="Glyceraldehyde-3-phosphate dehydrogenase-like, C-terminal domain"/>
    <property type="match status" value="1"/>
</dbReference>
<dbReference type="Gene3D" id="3.40.50.720">
    <property type="entry name" value="NAD(P)-binding Rossmann-like Domain"/>
    <property type="match status" value="1"/>
</dbReference>
<dbReference type="InterPro" id="IPR036291">
    <property type="entry name" value="NAD(P)-bd_dom_sf"/>
</dbReference>
<keyword evidence="6" id="KW-1185">Reference proteome</keyword>
<dbReference type="EMBL" id="JBHSMJ010000017">
    <property type="protein sequence ID" value="MFC5449089.1"/>
    <property type="molecule type" value="Genomic_DNA"/>
</dbReference>
<dbReference type="InterPro" id="IPR055170">
    <property type="entry name" value="GFO_IDH_MocA-like_dom"/>
</dbReference>
<evidence type="ECO:0000259" key="3">
    <source>
        <dbReference type="Pfam" id="PF01408"/>
    </source>
</evidence>
<dbReference type="Pfam" id="PF01408">
    <property type="entry name" value="GFO_IDH_MocA"/>
    <property type="match status" value="1"/>
</dbReference>
<sequence>MKLKLIQVGVGGHGRGVARNFVSASLDFQFAGIVDKNPEVLREAGIELSIPEANCYTDHTLAFTELRADAVLIEAFSPAHYEIAKSAIEHGLHVLIEKPFVLQLAEAKELVSLAEAKDRKIMINQNYRFNTTVLTLKQALLNQPLGKPLFIESHFFCNHQGRPYQLAMENYILLEMTVHHVDMIRFLLETEITSVSGRTWNEPDSGYKGDPHVHAVYDTKRGIPVFYLSSLLAQGIADPWEGVWRIQCERGTIHLANLGEGYGVYTVDAEKVITKLPLVPNEFVGIHGVLAEFAQAIRENRVPRASGSDNLQTLAALFATADSSKLKQPIRIEDYFNN</sequence>
<reference evidence="6" key="1">
    <citation type="journal article" date="2019" name="Int. J. Syst. Evol. Microbiol.">
        <title>The Global Catalogue of Microorganisms (GCM) 10K type strain sequencing project: providing services to taxonomists for standard genome sequencing and annotation.</title>
        <authorList>
            <consortium name="The Broad Institute Genomics Platform"/>
            <consortium name="The Broad Institute Genome Sequencing Center for Infectious Disease"/>
            <person name="Wu L."/>
            <person name="Ma J."/>
        </authorList>
    </citation>
    <scope>NUCLEOTIDE SEQUENCE [LARGE SCALE GENOMIC DNA]</scope>
    <source>
        <strain evidence="6">KACC 11904</strain>
    </source>
</reference>